<gene>
    <name evidence="6" type="ORF">JRV97_04860</name>
</gene>
<name>A0ABY8PTB4_9BACT</name>
<dbReference type="EMBL" id="CP069362">
    <property type="protein sequence ID" value="WGS65883.1"/>
    <property type="molecule type" value="Genomic_DNA"/>
</dbReference>
<feature type="coiled-coil region" evidence="3">
    <location>
        <begin position="315"/>
        <end position="378"/>
    </location>
</feature>
<dbReference type="Pfam" id="PF00015">
    <property type="entry name" value="MCPsignal"/>
    <property type="match status" value="1"/>
</dbReference>
<evidence type="ECO:0000256" key="1">
    <source>
        <dbReference type="ARBA" id="ARBA00023224"/>
    </source>
</evidence>
<dbReference type="PANTHER" id="PTHR32089">
    <property type="entry name" value="METHYL-ACCEPTING CHEMOTAXIS PROTEIN MCPB"/>
    <property type="match status" value="1"/>
</dbReference>
<protein>
    <submittedName>
        <fullName evidence="6">Heme NO-binding domain-containing protein</fullName>
    </submittedName>
</protein>
<accession>A0ABY8PTB4</accession>
<dbReference type="InterPro" id="IPR004089">
    <property type="entry name" value="MCPsignal_dom"/>
</dbReference>
<keyword evidence="1 2" id="KW-0807">Transducer</keyword>
<evidence type="ECO:0000256" key="3">
    <source>
        <dbReference type="SAM" id="Coils"/>
    </source>
</evidence>
<dbReference type="SUPFAM" id="SSF58104">
    <property type="entry name" value="Methyl-accepting chemotaxis protein (MCP) signaling domain"/>
    <property type="match status" value="1"/>
</dbReference>
<sequence>MKKLLVFTWIETWKKIFGDEKISKILKNNNVNPEKKGSLLDDFDENLLEKIIKEIAESTGVSRADVMRKTGRENIKTFSKWYPLFFKKPSALSFLAAMDTIHMLLTRRLGILPPRIIYQPITSTQSYLIYKSKREFSDYFLGLIEGVSDYFNEKIDVEIIEKGKDGEFNYLKVKLTAEKPYVKIEKMKFFKIFSLGIFKSMKSVFIILMPIFIILVSWLSFNYIDNNLIAAIVTGIIYFVLSYLSTGEYGKGHRTILEILNNYKKRNFDYPIKFEGATEIKEITDGFYDLTDEFRKILLGVTGDVQEIEGAVNTVNESAHNLKELIDTMQDLAQQVADTSIQISNDTENVSEAVNSNVQTLSEIVERESEMVESLNEAVKAILKSANNVESSSEGILEMSNRFKELVKLGDKLQKEAEQIKEIASTVMSIAEQTNLLALNAAIEAARAGESGKGFAVVADEIRKLAEESKESANNISEFLGVVTNGINELTGKLTSEFEEMKQQSSNLNVSSQENKKSSEAISMISSEINNLIMRLKDEEEKLEGTTQNIESLLAISEESAATAEEISASIQNFLFNTRDILVEVEKIGGYINILYDNFEGINI</sequence>
<reference evidence="6 7" key="1">
    <citation type="submission" date="2021-02" db="EMBL/GenBank/DDBJ databases">
        <title>Characterization of Marinitoga sp. nov. str. BP5-C20A.</title>
        <authorList>
            <person name="Erauso G."/>
            <person name="Postec A."/>
        </authorList>
    </citation>
    <scope>NUCLEOTIDE SEQUENCE [LARGE SCALE GENOMIC DNA]</scope>
    <source>
        <strain evidence="6 7">BP5-C20A</strain>
    </source>
</reference>
<dbReference type="Pfam" id="PF07700">
    <property type="entry name" value="HNOB"/>
    <property type="match status" value="1"/>
</dbReference>
<feature type="coiled-coil region" evidence="3">
    <location>
        <begin position="522"/>
        <end position="556"/>
    </location>
</feature>
<dbReference type="RefSeq" id="WP_281000741.1">
    <property type="nucleotide sequence ID" value="NZ_CP069362.1"/>
</dbReference>
<evidence type="ECO:0000256" key="2">
    <source>
        <dbReference type="PROSITE-ProRule" id="PRU00284"/>
    </source>
</evidence>
<keyword evidence="4" id="KW-0812">Transmembrane</keyword>
<keyword evidence="3" id="KW-0175">Coiled coil</keyword>
<dbReference type="InterPro" id="IPR011644">
    <property type="entry name" value="Heme_NO-bd"/>
</dbReference>
<keyword evidence="4" id="KW-1133">Transmembrane helix</keyword>
<evidence type="ECO:0000313" key="7">
    <source>
        <dbReference type="Proteomes" id="UP001232493"/>
    </source>
</evidence>
<dbReference type="Gene3D" id="1.10.287.950">
    <property type="entry name" value="Methyl-accepting chemotaxis protein"/>
    <property type="match status" value="1"/>
</dbReference>
<dbReference type="Gene3D" id="3.90.1520.10">
    <property type="entry name" value="H-NOX domain"/>
    <property type="match status" value="1"/>
</dbReference>
<proteinExistence type="predicted"/>
<dbReference type="SUPFAM" id="SSF111126">
    <property type="entry name" value="Ligand-binding domain in the NO signalling and Golgi transport"/>
    <property type="match status" value="1"/>
</dbReference>
<dbReference type="InterPro" id="IPR024096">
    <property type="entry name" value="NO_sig/Golgi_transp_ligand-bd"/>
</dbReference>
<feature type="transmembrane region" description="Helical" evidence="4">
    <location>
        <begin position="203"/>
        <end position="221"/>
    </location>
</feature>
<keyword evidence="7" id="KW-1185">Reference proteome</keyword>
<dbReference type="InterPro" id="IPR038158">
    <property type="entry name" value="H-NOX_domain_sf"/>
</dbReference>
<dbReference type="PANTHER" id="PTHR32089:SF112">
    <property type="entry name" value="LYSOZYME-LIKE PROTEIN-RELATED"/>
    <property type="match status" value="1"/>
</dbReference>
<dbReference type="Proteomes" id="UP001232493">
    <property type="component" value="Chromosome"/>
</dbReference>
<evidence type="ECO:0000259" key="5">
    <source>
        <dbReference type="PROSITE" id="PS50111"/>
    </source>
</evidence>
<dbReference type="SMART" id="SM00283">
    <property type="entry name" value="MA"/>
    <property type="match status" value="1"/>
</dbReference>
<feature type="domain" description="Methyl-accepting transducer" evidence="5">
    <location>
        <begin position="325"/>
        <end position="575"/>
    </location>
</feature>
<organism evidence="6 7">
    <name type="scientific">Marinitoga aeolica</name>
    <dbReference type="NCBI Taxonomy" id="2809031"/>
    <lineage>
        <taxon>Bacteria</taxon>
        <taxon>Thermotogati</taxon>
        <taxon>Thermotogota</taxon>
        <taxon>Thermotogae</taxon>
        <taxon>Petrotogales</taxon>
        <taxon>Petrotogaceae</taxon>
        <taxon>Marinitoga</taxon>
    </lineage>
</organism>
<keyword evidence="4" id="KW-0472">Membrane</keyword>
<evidence type="ECO:0000256" key="4">
    <source>
        <dbReference type="SAM" id="Phobius"/>
    </source>
</evidence>
<feature type="transmembrane region" description="Helical" evidence="4">
    <location>
        <begin position="227"/>
        <end position="244"/>
    </location>
</feature>
<evidence type="ECO:0000313" key="6">
    <source>
        <dbReference type="EMBL" id="WGS65883.1"/>
    </source>
</evidence>
<dbReference type="PROSITE" id="PS50111">
    <property type="entry name" value="CHEMOTAXIS_TRANSDUC_2"/>
    <property type="match status" value="1"/>
</dbReference>